<gene>
    <name evidence="1" type="ORF">ACFSJT_20185</name>
</gene>
<dbReference type="PROSITE" id="PS51257">
    <property type="entry name" value="PROKAR_LIPOPROTEIN"/>
    <property type="match status" value="1"/>
</dbReference>
<name>A0ABW5B339_9FLAO</name>
<dbReference type="Pfam" id="PF07676">
    <property type="entry name" value="PD40"/>
    <property type="match status" value="1"/>
</dbReference>
<dbReference type="InterPro" id="IPR011042">
    <property type="entry name" value="6-blade_b-propeller_TolB-like"/>
</dbReference>
<proteinExistence type="predicted"/>
<dbReference type="InterPro" id="IPR015919">
    <property type="entry name" value="Cadherin-like_sf"/>
</dbReference>
<evidence type="ECO:0000313" key="1">
    <source>
        <dbReference type="EMBL" id="MFD2189130.1"/>
    </source>
</evidence>
<accession>A0ABW5B339</accession>
<reference evidence="2" key="1">
    <citation type="journal article" date="2019" name="Int. J. Syst. Evol. Microbiol.">
        <title>The Global Catalogue of Microorganisms (GCM) 10K type strain sequencing project: providing services to taxonomists for standard genome sequencing and annotation.</title>
        <authorList>
            <consortium name="The Broad Institute Genomics Platform"/>
            <consortium name="The Broad Institute Genome Sequencing Center for Infectious Disease"/>
            <person name="Wu L."/>
            <person name="Ma J."/>
        </authorList>
    </citation>
    <scope>NUCLEOTIDE SEQUENCE [LARGE SCALE GENOMIC DNA]</scope>
    <source>
        <strain evidence="2">DT92</strain>
    </source>
</reference>
<evidence type="ECO:0000313" key="2">
    <source>
        <dbReference type="Proteomes" id="UP001597344"/>
    </source>
</evidence>
<protein>
    <recommendedName>
        <fullName evidence="3">WD40-like Beta Propeller Repeat</fullName>
    </recommendedName>
</protein>
<dbReference type="Gene3D" id="2.120.10.30">
    <property type="entry name" value="TolB, C-terminal domain"/>
    <property type="match status" value="1"/>
</dbReference>
<dbReference type="Proteomes" id="UP001597344">
    <property type="component" value="Unassembled WGS sequence"/>
</dbReference>
<dbReference type="SUPFAM" id="SSF82171">
    <property type="entry name" value="DPP6 N-terminal domain-like"/>
    <property type="match status" value="1"/>
</dbReference>
<comment type="caution">
    <text evidence="1">The sequence shown here is derived from an EMBL/GenBank/DDBJ whole genome shotgun (WGS) entry which is preliminary data.</text>
</comment>
<sequence length="397" mass="45627">MKYYLPILLLLFFSCRAQEKPENQKIYCLGQNIPSNIPEIFGAGIISVEGRFETGLTISPDCKSIAFGVYHESKSEETCIYLMNYVSGKWTTPTNTFLPDNVNTFYPMFDPFGNTLYFVKSKEGSETDLWSATYVNNKAIDPQPLNSIFNSNSREAGHGKSKNGSFYFTSNRDDQHQCCGDIYRSEPEKGNYTKIQKVSELSSSADEESLFLSPMGDYIIIQAWQYESDSKHDLFISYLTKTESWTVPERLDSEINGKEIEQRPFISSDNQYLFFSRISIPPESGSDHYESDIYWVSTASVFKPFPYHPIPVKHLEYNESFQIQLPEDMFKDVDNNIISYELSLNNSLDLPEWIRFDEKKLLLIGSWRTKEPAILKITAIDDYGNKSVLPLLQTKNN</sequence>
<dbReference type="InterPro" id="IPR013783">
    <property type="entry name" value="Ig-like_fold"/>
</dbReference>
<dbReference type="SUPFAM" id="SSF49313">
    <property type="entry name" value="Cadherin-like"/>
    <property type="match status" value="1"/>
</dbReference>
<evidence type="ECO:0008006" key="3">
    <source>
        <dbReference type="Google" id="ProtNLM"/>
    </source>
</evidence>
<keyword evidence="2" id="KW-1185">Reference proteome</keyword>
<dbReference type="EMBL" id="JBHUHY010000034">
    <property type="protein sequence ID" value="MFD2189130.1"/>
    <property type="molecule type" value="Genomic_DNA"/>
</dbReference>
<organism evidence="1 2">
    <name type="scientific">Aquimarina celericrescens</name>
    <dbReference type="NCBI Taxonomy" id="1964542"/>
    <lineage>
        <taxon>Bacteria</taxon>
        <taxon>Pseudomonadati</taxon>
        <taxon>Bacteroidota</taxon>
        <taxon>Flavobacteriia</taxon>
        <taxon>Flavobacteriales</taxon>
        <taxon>Flavobacteriaceae</taxon>
        <taxon>Aquimarina</taxon>
    </lineage>
</organism>
<dbReference type="InterPro" id="IPR011659">
    <property type="entry name" value="WD40"/>
</dbReference>
<dbReference type="RefSeq" id="WP_378322169.1">
    <property type="nucleotide sequence ID" value="NZ_JBHUHY010000034.1"/>
</dbReference>
<dbReference type="Gene3D" id="2.60.40.10">
    <property type="entry name" value="Immunoglobulins"/>
    <property type="match status" value="1"/>
</dbReference>